<proteinExistence type="predicted"/>
<name>A0ABU8BFS2_9BRAD</name>
<accession>A0ABU8BFS2</accession>
<comment type="caution">
    <text evidence="1">The sequence shown here is derived from an EMBL/GenBank/DDBJ whole genome shotgun (WGS) entry which is preliminary data.</text>
</comment>
<sequence length="122" mass="12953">MPYVEILAPPAPPQSKASLAKSITDGLMSAFGVDAQTITLYFLPIAPCDYAHAGEMGPQGTGQRILLKVHAFRRSAAERRAAAAALTRSVCSAYGVPGTDVATYFLDREKDEVAHDSKLASD</sequence>
<dbReference type="InterPro" id="IPR014347">
    <property type="entry name" value="Tautomerase/MIF_sf"/>
</dbReference>
<dbReference type="RefSeq" id="WP_334483553.1">
    <property type="nucleotide sequence ID" value="NZ_JAZHRV010000001.1"/>
</dbReference>
<dbReference type="Proteomes" id="UP001364224">
    <property type="component" value="Unassembled WGS sequence"/>
</dbReference>
<dbReference type="SUPFAM" id="SSF55331">
    <property type="entry name" value="Tautomerase/MIF"/>
    <property type="match status" value="1"/>
</dbReference>
<protein>
    <submittedName>
        <fullName evidence="1">Phenylpyruvate tautomerase PptA (4-oxalocrotonate tautomerase family)</fullName>
    </submittedName>
</protein>
<gene>
    <name evidence="1" type="ORF">V1286_004930</name>
</gene>
<keyword evidence="2" id="KW-1185">Reference proteome</keyword>
<evidence type="ECO:0000313" key="2">
    <source>
        <dbReference type="Proteomes" id="UP001364224"/>
    </source>
</evidence>
<evidence type="ECO:0000313" key="1">
    <source>
        <dbReference type="EMBL" id="MEH2557401.1"/>
    </source>
</evidence>
<dbReference type="EMBL" id="JAZHRV010000001">
    <property type="protein sequence ID" value="MEH2557401.1"/>
    <property type="molecule type" value="Genomic_DNA"/>
</dbReference>
<reference evidence="1 2" key="1">
    <citation type="submission" date="2024-02" db="EMBL/GenBank/DDBJ databases">
        <title>Adaptive strategies in a cosmopolitan and abundant soil bacterium.</title>
        <authorList>
            <person name="Carini P."/>
        </authorList>
    </citation>
    <scope>NUCLEOTIDE SEQUENCE [LARGE SCALE GENOMIC DNA]</scope>
    <source>
        <strain evidence="1 2">AZCC 1608</strain>
    </source>
</reference>
<dbReference type="Gene3D" id="3.30.429.10">
    <property type="entry name" value="Macrophage Migration Inhibitory Factor"/>
    <property type="match status" value="1"/>
</dbReference>
<organism evidence="1 2">
    <name type="scientific">Bradyrhizobium algeriense</name>
    <dbReference type="NCBI Taxonomy" id="634784"/>
    <lineage>
        <taxon>Bacteria</taxon>
        <taxon>Pseudomonadati</taxon>
        <taxon>Pseudomonadota</taxon>
        <taxon>Alphaproteobacteria</taxon>
        <taxon>Hyphomicrobiales</taxon>
        <taxon>Nitrobacteraceae</taxon>
        <taxon>Bradyrhizobium</taxon>
    </lineage>
</organism>